<dbReference type="Gene3D" id="3.40.50.300">
    <property type="entry name" value="P-loop containing nucleotide triphosphate hydrolases"/>
    <property type="match status" value="1"/>
</dbReference>
<gene>
    <name evidence="5" type="ORF">G2W53_011092</name>
</gene>
<dbReference type="AlphaFoldDB" id="A0A834X299"/>
<dbReference type="PANTHER" id="PTHR11783">
    <property type="entry name" value="SULFOTRANSFERASE SULT"/>
    <property type="match status" value="1"/>
</dbReference>
<keyword evidence="6" id="KW-1185">Reference proteome</keyword>
<dbReference type="InterPro" id="IPR000863">
    <property type="entry name" value="Sulfotransferase_dom"/>
</dbReference>
<evidence type="ECO:0000259" key="4">
    <source>
        <dbReference type="Pfam" id="PF00685"/>
    </source>
</evidence>
<evidence type="ECO:0000256" key="2">
    <source>
        <dbReference type="ARBA" id="ARBA00022679"/>
    </source>
</evidence>
<accession>A0A834X299</accession>
<dbReference type="EC" id="2.8.2.-" evidence="3"/>
<proteinExistence type="inferred from homology"/>
<dbReference type="GO" id="GO:0008146">
    <property type="term" value="F:sulfotransferase activity"/>
    <property type="evidence" value="ECO:0007669"/>
    <property type="project" value="InterPro"/>
</dbReference>
<dbReference type="SUPFAM" id="SSF52540">
    <property type="entry name" value="P-loop containing nucleoside triphosphate hydrolases"/>
    <property type="match status" value="1"/>
</dbReference>
<comment type="caution">
    <text evidence="5">The sequence shown here is derived from an EMBL/GenBank/DDBJ whole genome shotgun (WGS) entry which is preliminary data.</text>
</comment>
<dbReference type="Pfam" id="PF00685">
    <property type="entry name" value="Sulfotransfer_1"/>
    <property type="match status" value="1"/>
</dbReference>
<feature type="domain" description="Sulfotransferase" evidence="4">
    <location>
        <begin position="2"/>
        <end position="72"/>
    </location>
</feature>
<reference evidence="5" key="1">
    <citation type="submission" date="2020-09" db="EMBL/GenBank/DDBJ databases">
        <title>Genome-Enabled Discovery of Anthraquinone Biosynthesis in Senna tora.</title>
        <authorList>
            <person name="Kang S.-H."/>
            <person name="Pandey R.P."/>
            <person name="Lee C.-M."/>
            <person name="Sim J.-S."/>
            <person name="Jeong J.-T."/>
            <person name="Choi B.-S."/>
            <person name="Jung M."/>
            <person name="Ginzburg D."/>
            <person name="Zhao K."/>
            <person name="Won S.Y."/>
            <person name="Oh T.-J."/>
            <person name="Yu Y."/>
            <person name="Kim N.-H."/>
            <person name="Lee O.R."/>
            <person name="Lee T.-H."/>
            <person name="Bashyal P."/>
            <person name="Kim T.-S."/>
            <person name="Lee W.-H."/>
            <person name="Kawkins C."/>
            <person name="Kim C.-K."/>
            <person name="Kim J.S."/>
            <person name="Ahn B.O."/>
            <person name="Rhee S.Y."/>
            <person name="Sohng J.K."/>
        </authorList>
    </citation>
    <scope>NUCLEOTIDE SEQUENCE</scope>
    <source>
        <tissue evidence="5">Leaf</tissue>
    </source>
</reference>
<evidence type="ECO:0000313" key="5">
    <source>
        <dbReference type="EMBL" id="KAF7836233.1"/>
    </source>
</evidence>
<dbReference type="InterPro" id="IPR027417">
    <property type="entry name" value="P-loop_NTPase"/>
</dbReference>
<name>A0A834X299_9FABA</name>
<organism evidence="5 6">
    <name type="scientific">Senna tora</name>
    <dbReference type="NCBI Taxonomy" id="362788"/>
    <lineage>
        <taxon>Eukaryota</taxon>
        <taxon>Viridiplantae</taxon>
        <taxon>Streptophyta</taxon>
        <taxon>Embryophyta</taxon>
        <taxon>Tracheophyta</taxon>
        <taxon>Spermatophyta</taxon>
        <taxon>Magnoliopsida</taxon>
        <taxon>eudicotyledons</taxon>
        <taxon>Gunneridae</taxon>
        <taxon>Pentapetalae</taxon>
        <taxon>rosids</taxon>
        <taxon>fabids</taxon>
        <taxon>Fabales</taxon>
        <taxon>Fabaceae</taxon>
        <taxon>Caesalpinioideae</taxon>
        <taxon>Cassia clade</taxon>
        <taxon>Senna</taxon>
    </lineage>
</organism>
<evidence type="ECO:0000256" key="3">
    <source>
        <dbReference type="RuleBase" id="RU361155"/>
    </source>
</evidence>
<keyword evidence="2 3" id="KW-0808">Transferase</keyword>
<evidence type="ECO:0000256" key="1">
    <source>
        <dbReference type="ARBA" id="ARBA00005771"/>
    </source>
</evidence>
<dbReference type="OrthoDB" id="205623at2759"/>
<dbReference type="Proteomes" id="UP000634136">
    <property type="component" value="Unassembled WGS sequence"/>
</dbReference>
<sequence length="82" mass="9350">MLGYWKASKDAPNKVMFLKYEDLKANINLELKRMAQFLDCPFTQEEESGGVIDSIVELCSFGKMKELEPTNDKFKAGKKPSK</sequence>
<protein>
    <recommendedName>
        <fullName evidence="3">Sulfotransferase</fullName>
        <ecNumber evidence="3">2.8.2.-</ecNumber>
    </recommendedName>
</protein>
<evidence type="ECO:0000313" key="6">
    <source>
        <dbReference type="Proteomes" id="UP000634136"/>
    </source>
</evidence>
<dbReference type="EMBL" id="JAAIUW010000004">
    <property type="protein sequence ID" value="KAF7836233.1"/>
    <property type="molecule type" value="Genomic_DNA"/>
</dbReference>
<comment type="similarity">
    <text evidence="1 3">Belongs to the sulfotransferase 1 family.</text>
</comment>